<protein>
    <submittedName>
        <fullName evidence="1">Uncharacterized protein</fullName>
    </submittedName>
</protein>
<sequence>MRRRRQRGMREMRHAPAAVPVAAAGLRVCSLRLHTHHAESLLQLRLSGHGNLSELALKAGPSLFGRG</sequence>
<proteinExistence type="predicted"/>
<organism evidence="1 2">
    <name type="scientific">Haematococcus lacustris</name>
    <name type="common">Green alga</name>
    <name type="synonym">Haematococcus pluvialis</name>
    <dbReference type="NCBI Taxonomy" id="44745"/>
    <lineage>
        <taxon>Eukaryota</taxon>
        <taxon>Viridiplantae</taxon>
        <taxon>Chlorophyta</taxon>
        <taxon>core chlorophytes</taxon>
        <taxon>Chlorophyceae</taxon>
        <taxon>CS clade</taxon>
        <taxon>Chlamydomonadales</taxon>
        <taxon>Haematococcaceae</taxon>
        <taxon>Haematococcus</taxon>
    </lineage>
</organism>
<evidence type="ECO:0000313" key="2">
    <source>
        <dbReference type="Proteomes" id="UP000485058"/>
    </source>
</evidence>
<accession>A0A6A0AH80</accession>
<keyword evidence="2" id="KW-1185">Reference proteome</keyword>
<comment type="caution">
    <text evidence="1">The sequence shown here is derived from an EMBL/GenBank/DDBJ whole genome shotgun (WGS) entry which is preliminary data.</text>
</comment>
<dbReference type="EMBL" id="BLLF01005445">
    <property type="protein sequence ID" value="GFH31207.1"/>
    <property type="molecule type" value="Genomic_DNA"/>
</dbReference>
<evidence type="ECO:0000313" key="1">
    <source>
        <dbReference type="EMBL" id="GFH31207.1"/>
    </source>
</evidence>
<reference evidence="1 2" key="1">
    <citation type="submission" date="2020-02" db="EMBL/GenBank/DDBJ databases">
        <title>Draft genome sequence of Haematococcus lacustris strain NIES-144.</title>
        <authorList>
            <person name="Morimoto D."/>
            <person name="Nakagawa S."/>
            <person name="Yoshida T."/>
            <person name="Sawayama S."/>
        </authorList>
    </citation>
    <scope>NUCLEOTIDE SEQUENCE [LARGE SCALE GENOMIC DNA]</scope>
    <source>
        <strain evidence="1 2">NIES-144</strain>
    </source>
</reference>
<name>A0A6A0AH80_HAELA</name>
<dbReference type="AlphaFoldDB" id="A0A6A0AH80"/>
<gene>
    <name evidence="1" type="ORF">HaLaN_30197</name>
</gene>
<dbReference type="Proteomes" id="UP000485058">
    <property type="component" value="Unassembled WGS sequence"/>
</dbReference>